<keyword evidence="1" id="KW-0175">Coiled coil</keyword>
<sequence length="426" mass="46999">MICQTTRWILLLGVLLLNRPAFAQNAAENRKKLDQAAFQLIKTTVEFLTTDTQTFQHVKANRCQCDSYDGLKDFITQNELIGADKLVDEARRRAAQNIAQINQPRTALEGVKDYLNQKVASGDRASRQNLPTYAAFESAMDGIINRALTTGSAVAAPEQTVDTPEAATPTATSETAEPAPVATPSNTQSNSNSMDSFALFLSILSLVGVAFLAYLVVKNQKPQQSARDVQFDSQLAKLSDRISKLEVRKNQTNETFQLNAQLEALERSVRLLEQNRTEKPAAPTARVPLEVVKPAVQEAPDEPEVPNRPANRFRTPTVEPARPTALFARTADLGDGFSAGGLLTTPERDTVFDITIQSDTQATYQVSENADAQRLALSDPYSYLNDACEYLTQPNPNSRIRTEQPGQLTLQGDKWKITEKAKIRFI</sequence>
<feature type="region of interest" description="Disordered" evidence="2">
    <location>
        <begin position="154"/>
        <end position="190"/>
    </location>
</feature>
<dbReference type="Proteomes" id="UP000274271">
    <property type="component" value="Unassembled WGS sequence"/>
</dbReference>
<feature type="compositionally biased region" description="Low complexity" evidence="2">
    <location>
        <begin position="163"/>
        <end position="184"/>
    </location>
</feature>
<evidence type="ECO:0000256" key="1">
    <source>
        <dbReference type="SAM" id="Coils"/>
    </source>
</evidence>
<keyword evidence="3" id="KW-1133">Transmembrane helix</keyword>
<accession>A0A3P1CNW5</accession>
<keyword evidence="6" id="KW-1185">Reference proteome</keyword>
<proteinExistence type="predicted"/>
<reference evidence="5 6" key="1">
    <citation type="submission" date="2018-11" db="EMBL/GenBank/DDBJ databases">
        <authorList>
            <person name="Zhou Z."/>
            <person name="Wang G."/>
        </authorList>
    </citation>
    <scope>NUCLEOTIDE SEQUENCE [LARGE SCALE GENOMIC DNA]</scope>
    <source>
        <strain evidence="5 6">KCTC42998</strain>
    </source>
</reference>
<name>A0A3P1CNW5_9BACT</name>
<dbReference type="EMBL" id="RQJP01000002">
    <property type="protein sequence ID" value="RRB15013.1"/>
    <property type="molecule type" value="Genomic_DNA"/>
</dbReference>
<gene>
    <name evidence="5" type="ORF">EHT87_10670</name>
</gene>
<evidence type="ECO:0000256" key="4">
    <source>
        <dbReference type="SAM" id="SignalP"/>
    </source>
</evidence>
<feature type="transmembrane region" description="Helical" evidence="3">
    <location>
        <begin position="197"/>
        <end position="217"/>
    </location>
</feature>
<dbReference type="OrthoDB" id="756885at2"/>
<organism evidence="5 6">
    <name type="scientific">Larkinella knui</name>
    <dbReference type="NCBI Taxonomy" id="2025310"/>
    <lineage>
        <taxon>Bacteria</taxon>
        <taxon>Pseudomonadati</taxon>
        <taxon>Bacteroidota</taxon>
        <taxon>Cytophagia</taxon>
        <taxon>Cytophagales</taxon>
        <taxon>Spirosomataceae</taxon>
        <taxon>Larkinella</taxon>
    </lineage>
</organism>
<evidence type="ECO:0000256" key="2">
    <source>
        <dbReference type="SAM" id="MobiDB-lite"/>
    </source>
</evidence>
<feature type="region of interest" description="Disordered" evidence="2">
    <location>
        <begin position="297"/>
        <end position="316"/>
    </location>
</feature>
<keyword evidence="4" id="KW-0732">Signal</keyword>
<evidence type="ECO:0000313" key="6">
    <source>
        <dbReference type="Proteomes" id="UP000274271"/>
    </source>
</evidence>
<feature type="signal peptide" evidence="4">
    <location>
        <begin position="1"/>
        <end position="23"/>
    </location>
</feature>
<feature type="coiled-coil region" evidence="1">
    <location>
        <begin position="235"/>
        <end position="275"/>
    </location>
</feature>
<evidence type="ECO:0000313" key="5">
    <source>
        <dbReference type="EMBL" id="RRB15013.1"/>
    </source>
</evidence>
<protein>
    <submittedName>
        <fullName evidence="5">Uncharacterized protein</fullName>
    </submittedName>
</protein>
<evidence type="ECO:0000256" key="3">
    <source>
        <dbReference type="SAM" id="Phobius"/>
    </source>
</evidence>
<dbReference type="RefSeq" id="WP_124906615.1">
    <property type="nucleotide sequence ID" value="NZ_RQJP01000002.1"/>
</dbReference>
<dbReference type="AlphaFoldDB" id="A0A3P1CNW5"/>
<feature type="chain" id="PRO_5018268524" evidence="4">
    <location>
        <begin position="24"/>
        <end position="426"/>
    </location>
</feature>
<keyword evidence="3" id="KW-0472">Membrane</keyword>
<comment type="caution">
    <text evidence="5">The sequence shown here is derived from an EMBL/GenBank/DDBJ whole genome shotgun (WGS) entry which is preliminary data.</text>
</comment>
<keyword evidence="3" id="KW-0812">Transmembrane</keyword>